<name>A0A6J7ZTU9_MYTCO</name>
<sequence>MVDSDSTCLCLNHGMATQSIIQNPDMRVFCLMSALPGRKNGPDINGFKNLFDAQLEKVGKNIFGNIPHSKRMEEAGKICTFMDSSSPKCAYHRITTIGNHMIDDLRRLERNIGTRFKDSWYMYTVLLSTWYMDRVFLNLNCGPVNVNSPRPTS</sequence>
<accession>A0A6J7ZTU9</accession>
<proteinExistence type="predicted"/>
<dbReference type="AlphaFoldDB" id="A0A6J7ZTU9"/>
<evidence type="ECO:0000313" key="1">
    <source>
        <dbReference type="EMBL" id="CAC5355090.1"/>
    </source>
</evidence>
<keyword evidence="2" id="KW-1185">Reference proteome</keyword>
<reference evidence="1 2" key="1">
    <citation type="submission" date="2020-06" db="EMBL/GenBank/DDBJ databases">
        <authorList>
            <person name="Li R."/>
            <person name="Bekaert M."/>
        </authorList>
    </citation>
    <scope>NUCLEOTIDE SEQUENCE [LARGE SCALE GENOMIC DNA]</scope>
    <source>
        <strain evidence="2">wild</strain>
    </source>
</reference>
<organism evidence="1 2">
    <name type="scientific">Mytilus coruscus</name>
    <name type="common">Sea mussel</name>
    <dbReference type="NCBI Taxonomy" id="42192"/>
    <lineage>
        <taxon>Eukaryota</taxon>
        <taxon>Metazoa</taxon>
        <taxon>Spiralia</taxon>
        <taxon>Lophotrochozoa</taxon>
        <taxon>Mollusca</taxon>
        <taxon>Bivalvia</taxon>
        <taxon>Autobranchia</taxon>
        <taxon>Pteriomorphia</taxon>
        <taxon>Mytilida</taxon>
        <taxon>Mytiloidea</taxon>
        <taxon>Mytilidae</taxon>
        <taxon>Mytilinae</taxon>
        <taxon>Mytilus</taxon>
    </lineage>
</organism>
<gene>
    <name evidence="1" type="ORF">MCOR_82</name>
</gene>
<dbReference type="Proteomes" id="UP000507470">
    <property type="component" value="Unassembled WGS sequence"/>
</dbReference>
<protein>
    <submittedName>
        <fullName evidence="1">Uncharacterized protein</fullName>
    </submittedName>
</protein>
<evidence type="ECO:0000313" key="2">
    <source>
        <dbReference type="Proteomes" id="UP000507470"/>
    </source>
</evidence>
<dbReference type="EMBL" id="CACVKT020000004">
    <property type="protein sequence ID" value="CAC5355090.1"/>
    <property type="molecule type" value="Genomic_DNA"/>
</dbReference>